<accession>M5BNL2</accession>
<gene>
    <name evidence="1" type="ORF">BN14_02582</name>
</gene>
<dbReference type="HOGENOM" id="CLU_2122752_0_0_1"/>
<evidence type="ECO:0000313" key="2">
    <source>
        <dbReference type="Proteomes" id="UP000012065"/>
    </source>
</evidence>
<comment type="caution">
    <text evidence="1">The sequence shown here is derived from an EMBL/GenBank/DDBJ whole genome shotgun (WGS) entry which is preliminary data.</text>
</comment>
<organism evidence="1 2">
    <name type="scientific">Thanatephorus cucumeris (strain AG1-IB / isolate 7/3/14)</name>
    <name type="common">Lettuce bottom rot fungus</name>
    <name type="synonym">Rhizoctonia solani</name>
    <dbReference type="NCBI Taxonomy" id="1108050"/>
    <lineage>
        <taxon>Eukaryota</taxon>
        <taxon>Fungi</taxon>
        <taxon>Dikarya</taxon>
        <taxon>Basidiomycota</taxon>
        <taxon>Agaricomycotina</taxon>
        <taxon>Agaricomycetes</taxon>
        <taxon>Cantharellales</taxon>
        <taxon>Ceratobasidiaceae</taxon>
        <taxon>Rhizoctonia</taxon>
        <taxon>Rhizoctonia solani AG-1</taxon>
    </lineage>
</organism>
<name>M5BNL2_THACB</name>
<evidence type="ECO:0000313" key="1">
    <source>
        <dbReference type="EMBL" id="CCO28586.1"/>
    </source>
</evidence>
<dbReference type="AlphaFoldDB" id="M5BNL2"/>
<sequence>MQLGGSPDLEEDLAVEAVGSRPALAVLLLYVRLLHLFAFDLLDPYHPGFQNQKQRLFDIELGGKYYKFLFETCGMGAGIMLIFEVLLELLVITETEYHEKHIKANETPILTTDP</sequence>
<proteinExistence type="predicted"/>
<dbReference type="Proteomes" id="UP000012065">
    <property type="component" value="Unassembled WGS sequence"/>
</dbReference>
<reference evidence="1 2" key="1">
    <citation type="journal article" date="2013" name="J. Biotechnol.">
        <title>Establishment and interpretation of the genome sequence of the phytopathogenic fungus Rhizoctonia solani AG1-IB isolate 7/3/14.</title>
        <authorList>
            <person name="Wibberg D.W."/>
            <person name="Jelonek L.J."/>
            <person name="Rupp O.R."/>
            <person name="Hennig M.H."/>
            <person name="Eikmeyer F.E."/>
            <person name="Goesmann A.G."/>
            <person name="Hartmann A.H."/>
            <person name="Borriss R.B."/>
            <person name="Grosch R.G."/>
            <person name="Puehler A.P."/>
            <person name="Schlueter A.S."/>
        </authorList>
    </citation>
    <scope>NUCLEOTIDE SEQUENCE [LARGE SCALE GENOMIC DNA]</scope>
    <source>
        <strain evidence="2">AG1-IB / isolate 7/3/14</strain>
    </source>
</reference>
<dbReference type="EMBL" id="CAOJ01003510">
    <property type="protein sequence ID" value="CCO28586.1"/>
    <property type="molecule type" value="Genomic_DNA"/>
</dbReference>
<protein>
    <submittedName>
        <fullName evidence="1">Uncharacterized protein</fullName>
    </submittedName>
</protein>